<organism evidence="2">
    <name type="scientific">Capitella teleta</name>
    <name type="common">Polychaete worm</name>
    <dbReference type="NCBI Taxonomy" id="283909"/>
    <lineage>
        <taxon>Eukaryota</taxon>
        <taxon>Metazoa</taxon>
        <taxon>Spiralia</taxon>
        <taxon>Lophotrochozoa</taxon>
        <taxon>Annelida</taxon>
        <taxon>Polychaeta</taxon>
        <taxon>Sedentaria</taxon>
        <taxon>Scolecida</taxon>
        <taxon>Capitellidae</taxon>
        <taxon>Capitella</taxon>
    </lineage>
</organism>
<name>R7VGM9_CAPTE</name>
<dbReference type="GO" id="GO:0098982">
    <property type="term" value="C:GABA-ergic synapse"/>
    <property type="evidence" value="ECO:0007669"/>
    <property type="project" value="TreeGrafter"/>
</dbReference>
<dbReference type="InterPro" id="IPR036034">
    <property type="entry name" value="PDZ_sf"/>
</dbReference>
<gene>
    <name evidence="2" type="ORF">CAPTEDRAFT_146197</name>
</gene>
<dbReference type="Pfam" id="PF00595">
    <property type="entry name" value="PDZ"/>
    <property type="match status" value="1"/>
</dbReference>
<dbReference type="GO" id="GO:0030424">
    <property type="term" value="C:axon"/>
    <property type="evidence" value="ECO:0007669"/>
    <property type="project" value="TreeGrafter"/>
</dbReference>
<dbReference type="PANTHER" id="PTHR14113">
    <property type="entry name" value="PICCOLO/BASSOON"/>
    <property type="match status" value="1"/>
</dbReference>
<dbReference type="OMA" id="LVRINTC"/>
<dbReference type="Proteomes" id="UP000014760">
    <property type="component" value="Unassembled WGS sequence"/>
</dbReference>
<dbReference type="GO" id="GO:0035418">
    <property type="term" value="P:protein localization to synapse"/>
    <property type="evidence" value="ECO:0007669"/>
    <property type="project" value="TreeGrafter"/>
</dbReference>
<reference evidence="4" key="1">
    <citation type="submission" date="2012-12" db="EMBL/GenBank/DDBJ databases">
        <authorList>
            <person name="Hellsten U."/>
            <person name="Grimwood J."/>
            <person name="Chapman J.A."/>
            <person name="Shapiro H."/>
            <person name="Aerts A."/>
            <person name="Otillar R.P."/>
            <person name="Terry A.Y."/>
            <person name="Boore J.L."/>
            <person name="Simakov O."/>
            <person name="Marletaz F."/>
            <person name="Cho S.-J."/>
            <person name="Edsinger-Gonzales E."/>
            <person name="Havlak P."/>
            <person name="Kuo D.-H."/>
            <person name="Larsson T."/>
            <person name="Lv J."/>
            <person name="Arendt D."/>
            <person name="Savage R."/>
            <person name="Osoegawa K."/>
            <person name="de Jong P."/>
            <person name="Lindberg D.R."/>
            <person name="Seaver E.C."/>
            <person name="Weisblat D.A."/>
            <person name="Putnam N.H."/>
            <person name="Grigoriev I.V."/>
            <person name="Rokhsar D.S."/>
        </authorList>
    </citation>
    <scope>NUCLEOTIDE SEQUENCE</scope>
    <source>
        <strain evidence="4">I ESC-2004</strain>
    </source>
</reference>
<dbReference type="STRING" id="283909.R7VGM9"/>
<dbReference type="Gene3D" id="2.30.42.10">
    <property type="match status" value="1"/>
</dbReference>
<dbReference type="SMART" id="SM00228">
    <property type="entry name" value="PDZ"/>
    <property type="match status" value="1"/>
</dbReference>
<dbReference type="GO" id="GO:0048788">
    <property type="term" value="C:cytoskeleton of presynaptic active zone"/>
    <property type="evidence" value="ECO:0007669"/>
    <property type="project" value="TreeGrafter"/>
</dbReference>
<dbReference type="PANTHER" id="PTHR14113:SF6">
    <property type="entry name" value="PROTEIN PICCOLO"/>
    <property type="match status" value="1"/>
</dbReference>
<sequence>NYPFPTKRILITGDPKDRTVKAGNNIGLKIVGGKVIPEAGGQMGAYVAAIYPGGVADQLHGELQEGDQVLEWNGQQLTGKTFEEVQQIISHKNGEIEIVIRP</sequence>
<reference evidence="3" key="3">
    <citation type="submission" date="2015-06" db="UniProtKB">
        <authorList>
            <consortium name="EnsemblMetazoa"/>
        </authorList>
    </citation>
    <scope>IDENTIFICATION</scope>
</reference>
<dbReference type="PROSITE" id="PS50106">
    <property type="entry name" value="PDZ"/>
    <property type="match status" value="1"/>
</dbReference>
<proteinExistence type="predicted"/>
<evidence type="ECO:0000313" key="4">
    <source>
        <dbReference type="Proteomes" id="UP000014760"/>
    </source>
</evidence>
<dbReference type="GO" id="GO:1904071">
    <property type="term" value="P:presynaptic active zone assembly"/>
    <property type="evidence" value="ECO:0007669"/>
    <property type="project" value="TreeGrafter"/>
</dbReference>
<accession>R7VGM9</accession>
<dbReference type="InterPro" id="IPR001478">
    <property type="entry name" value="PDZ"/>
</dbReference>
<dbReference type="GO" id="GO:0098978">
    <property type="term" value="C:glutamatergic synapse"/>
    <property type="evidence" value="ECO:0007669"/>
    <property type="project" value="TreeGrafter"/>
</dbReference>
<feature type="non-terminal residue" evidence="2">
    <location>
        <position position="1"/>
    </location>
</feature>
<dbReference type="CDD" id="cd06714">
    <property type="entry name" value="PDZ_RIM-like"/>
    <property type="match status" value="1"/>
</dbReference>
<dbReference type="HOGENOM" id="CLU_2313089_0_0_1"/>
<protein>
    <recommendedName>
        <fullName evidence="1">PDZ domain-containing protein</fullName>
    </recommendedName>
</protein>
<dbReference type="EMBL" id="KB292365">
    <property type="protein sequence ID" value="ELU17702.1"/>
    <property type="molecule type" value="Genomic_DNA"/>
</dbReference>
<dbReference type="OrthoDB" id="270970at2759"/>
<keyword evidence="4" id="KW-1185">Reference proteome</keyword>
<evidence type="ECO:0000313" key="2">
    <source>
        <dbReference type="EMBL" id="ELU17702.1"/>
    </source>
</evidence>
<evidence type="ECO:0000259" key="1">
    <source>
        <dbReference type="PROSITE" id="PS50106"/>
    </source>
</evidence>
<reference evidence="2 4" key="2">
    <citation type="journal article" date="2013" name="Nature">
        <title>Insights into bilaterian evolution from three spiralian genomes.</title>
        <authorList>
            <person name="Simakov O."/>
            <person name="Marletaz F."/>
            <person name="Cho S.J."/>
            <person name="Edsinger-Gonzales E."/>
            <person name="Havlak P."/>
            <person name="Hellsten U."/>
            <person name="Kuo D.H."/>
            <person name="Larsson T."/>
            <person name="Lv J."/>
            <person name="Arendt D."/>
            <person name="Savage R."/>
            <person name="Osoegawa K."/>
            <person name="de Jong P."/>
            <person name="Grimwood J."/>
            <person name="Chapman J.A."/>
            <person name="Shapiro H."/>
            <person name="Aerts A."/>
            <person name="Otillar R.P."/>
            <person name="Terry A.Y."/>
            <person name="Boore J.L."/>
            <person name="Grigoriev I.V."/>
            <person name="Lindberg D.R."/>
            <person name="Seaver E.C."/>
            <person name="Weisblat D.A."/>
            <person name="Putnam N.H."/>
            <person name="Rokhsar D.S."/>
        </authorList>
    </citation>
    <scope>NUCLEOTIDE SEQUENCE</scope>
    <source>
        <strain evidence="2 4">I ESC-2004</strain>
    </source>
</reference>
<dbReference type="SUPFAM" id="SSF50156">
    <property type="entry name" value="PDZ domain-like"/>
    <property type="match status" value="1"/>
</dbReference>
<dbReference type="AlphaFoldDB" id="R7VGM9"/>
<dbReference type="EnsemblMetazoa" id="CapteT146197">
    <property type="protein sequence ID" value="CapteP146197"/>
    <property type="gene ID" value="CapteG146197"/>
</dbReference>
<dbReference type="InterPro" id="IPR052098">
    <property type="entry name" value="Presynaptic_Scaffold_Bsn/Pclo"/>
</dbReference>
<feature type="domain" description="PDZ" evidence="1">
    <location>
        <begin position="8"/>
        <end position="102"/>
    </location>
</feature>
<dbReference type="EMBL" id="AMQN01003976">
    <property type="status" value="NOT_ANNOTATED_CDS"/>
    <property type="molecule type" value="Genomic_DNA"/>
</dbReference>
<evidence type="ECO:0000313" key="3">
    <source>
        <dbReference type="EnsemblMetazoa" id="CapteP146197"/>
    </source>
</evidence>
<dbReference type="GO" id="GO:0098882">
    <property type="term" value="F:structural constituent of presynaptic active zone"/>
    <property type="evidence" value="ECO:0007669"/>
    <property type="project" value="TreeGrafter"/>
</dbReference>